<name>A0A147GQP9_9BURK</name>
<dbReference type="InterPro" id="IPR013096">
    <property type="entry name" value="Cupin_2"/>
</dbReference>
<reference evidence="2 3" key="1">
    <citation type="journal article" date="2016" name="Front. Microbiol.">
        <title>Genomic Resource of Rice Seed Associated Bacteria.</title>
        <authorList>
            <person name="Midha S."/>
            <person name="Bansal K."/>
            <person name="Sharma S."/>
            <person name="Kumar N."/>
            <person name="Patil P.P."/>
            <person name="Chaudhry V."/>
            <person name="Patil P.B."/>
        </authorList>
    </citation>
    <scope>NUCLEOTIDE SEQUENCE [LARGE SCALE GENOMIC DNA]</scope>
    <source>
        <strain evidence="2 3">NS331</strain>
    </source>
</reference>
<organism evidence="2 3">
    <name type="scientific">Pseudacidovorax intermedius</name>
    <dbReference type="NCBI Taxonomy" id="433924"/>
    <lineage>
        <taxon>Bacteria</taxon>
        <taxon>Pseudomonadati</taxon>
        <taxon>Pseudomonadota</taxon>
        <taxon>Betaproteobacteria</taxon>
        <taxon>Burkholderiales</taxon>
        <taxon>Comamonadaceae</taxon>
        <taxon>Pseudacidovorax</taxon>
    </lineage>
</organism>
<protein>
    <submittedName>
        <fullName evidence="2">AraC family transcriptional regulator</fullName>
    </submittedName>
</protein>
<dbReference type="Pfam" id="PF07883">
    <property type="entry name" value="Cupin_2"/>
    <property type="match status" value="1"/>
</dbReference>
<dbReference type="AlphaFoldDB" id="A0A147GQP9"/>
<keyword evidence="3" id="KW-1185">Reference proteome</keyword>
<dbReference type="Proteomes" id="UP000072741">
    <property type="component" value="Unassembled WGS sequence"/>
</dbReference>
<gene>
    <name evidence="2" type="ORF">NS331_17200</name>
</gene>
<dbReference type="SUPFAM" id="SSF51182">
    <property type="entry name" value="RmlC-like cupins"/>
    <property type="match status" value="1"/>
</dbReference>
<evidence type="ECO:0000313" key="3">
    <source>
        <dbReference type="Proteomes" id="UP000072741"/>
    </source>
</evidence>
<comment type="caution">
    <text evidence="2">The sequence shown here is derived from an EMBL/GenBank/DDBJ whole genome shotgun (WGS) entry which is preliminary data.</text>
</comment>
<evidence type="ECO:0000259" key="1">
    <source>
        <dbReference type="Pfam" id="PF07883"/>
    </source>
</evidence>
<proteinExistence type="predicted"/>
<evidence type="ECO:0000313" key="2">
    <source>
        <dbReference type="EMBL" id="KTT17606.1"/>
    </source>
</evidence>
<accession>A0A147GQP9</accession>
<dbReference type="InterPro" id="IPR014710">
    <property type="entry name" value="RmlC-like_jellyroll"/>
</dbReference>
<dbReference type="EMBL" id="LDSL01000112">
    <property type="protein sequence ID" value="KTT17606.1"/>
    <property type="molecule type" value="Genomic_DNA"/>
</dbReference>
<sequence length="93" mass="10597">MPSFADYEADAQGRGFDEVMERVWQPGTHVSTHGHPFAVEALMVQGELRLTIDGETRVLRRGDRFTLTHDQPHEEQYGTEGATYWVARRHAAD</sequence>
<dbReference type="InterPro" id="IPR011051">
    <property type="entry name" value="RmlC_Cupin_sf"/>
</dbReference>
<dbReference type="PATRIC" id="fig|433924.3.peg.391"/>
<dbReference type="Gene3D" id="2.60.120.10">
    <property type="entry name" value="Jelly Rolls"/>
    <property type="match status" value="1"/>
</dbReference>
<feature type="domain" description="Cupin type-2" evidence="1">
    <location>
        <begin position="24"/>
        <end position="74"/>
    </location>
</feature>
<dbReference type="OrthoDB" id="8756764at2"/>